<dbReference type="EMBL" id="BARU01024623">
    <property type="protein sequence ID" value="GAH51395.1"/>
    <property type="molecule type" value="Genomic_DNA"/>
</dbReference>
<gene>
    <name evidence="1" type="ORF">S03H2_39780</name>
</gene>
<comment type="caution">
    <text evidence="1">The sequence shown here is derived from an EMBL/GenBank/DDBJ whole genome shotgun (WGS) entry which is preliminary data.</text>
</comment>
<proteinExistence type="predicted"/>
<organism evidence="1">
    <name type="scientific">marine sediment metagenome</name>
    <dbReference type="NCBI Taxonomy" id="412755"/>
    <lineage>
        <taxon>unclassified sequences</taxon>
        <taxon>metagenomes</taxon>
        <taxon>ecological metagenomes</taxon>
    </lineage>
</organism>
<dbReference type="SUPFAM" id="SSF55347">
    <property type="entry name" value="Glyceraldehyde-3-phosphate dehydrogenase-like, C-terminal domain"/>
    <property type="match status" value="1"/>
</dbReference>
<sequence length="143" mass="16750">VDLLGEVNYLSCFKDKMSSLRIDTEDIAEITLSHKNRCISHFHLDYLQKEYTRKFKLIFEKGEIFWDYSLGKIKLTTEDKSSDFFQPKGYAGDDTLESQFKHWFDVLKGKQKPLVSLEKGIYISKIALSAHNSSEKKKWMKIT</sequence>
<evidence type="ECO:0008006" key="2">
    <source>
        <dbReference type="Google" id="ProtNLM"/>
    </source>
</evidence>
<dbReference type="Gene3D" id="3.30.360.10">
    <property type="entry name" value="Dihydrodipicolinate Reductase, domain 2"/>
    <property type="match status" value="1"/>
</dbReference>
<reference evidence="1" key="1">
    <citation type="journal article" date="2014" name="Front. Microbiol.">
        <title>High frequency of phylogenetically diverse reductive dehalogenase-homologous genes in deep subseafloor sedimentary metagenomes.</title>
        <authorList>
            <person name="Kawai M."/>
            <person name="Futagami T."/>
            <person name="Toyoda A."/>
            <person name="Takaki Y."/>
            <person name="Nishi S."/>
            <person name="Hori S."/>
            <person name="Arai W."/>
            <person name="Tsubouchi T."/>
            <person name="Morono Y."/>
            <person name="Uchiyama I."/>
            <person name="Ito T."/>
            <person name="Fujiyama A."/>
            <person name="Inagaki F."/>
            <person name="Takami H."/>
        </authorList>
    </citation>
    <scope>NUCLEOTIDE SEQUENCE</scope>
    <source>
        <strain evidence="1">Expedition CK06-06</strain>
    </source>
</reference>
<name>X1H2Q9_9ZZZZ</name>
<accession>X1H2Q9</accession>
<protein>
    <recommendedName>
        <fullName evidence="2">Gfo/Idh/MocA-like oxidoreductase C-terminal domain-containing protein</fullName>
    </recommendedName>
</protein>
<dbReference type="AlphaFoldDB" id="X1H2Q9"/>
<evidence type="ECO:0000313" key="1">
    <source>
        <dbReference type="EMBL" id="GAH51395.1"/>
    </source>
</evidence>
<feature type="non-terminal residue" evidence="1">
    <location>
        <position position="1"/>
    </location>
</feature>